<reference evidence="3 4" key="1">
    <citation type="submission" date="2017-06" db="EMBL/GenBank/DDBJ databases">
        <title>Novel microbial phyla capable of carbon fixation and sulfur reduction in deep-sea sediments.</title>
        <authorList>
            <person name="Huang J."/>
            <person name="Baker B."/>
            <person name="Wang Y."/>
        </authorList>
    </citation>
    <scope>NUCLEOTIDE SEQUENCE [LARGE SCALE GENOMIC DNA]</scope>
    <source>
        <strain evidence="3">B3_TA06</strain>
    </source>
</reference>
<dbReference type="SUPFAM" id="SSF46689">
    <property type="entry name" value="Homeodomain-like"/>
    <property type="match status" value="1"/>
</dbReference>
<dbReference type="AlphaFoldDB" id="A0A532V0Z3"/>
<dbReference type="InterPro" id="IPR009057">
    <property type="entry name" value="Homeodomain-like_sf"/>
</dbReference>
<dbReference type="Pfam" id="PF13518">
    <property type="entry name" value="HTH_28"/>
    <property type="match status" value="1"/>
</dbReference>
<evidence type="ECO:0000313" key="4">
    <source>
        <dbReference type="Proteomes" id="UP000317778"/>
    </source>
</evidence>
<name>A0A532V0Z3_UNCT6</name>
<evidence type="ECO:0000256" key="1">
    <source>
        <dbReference type="SAM" id="MobiDB-lite"/>
    </source>
</evidence>
<protein>
    <recommendedName>
        <fullName evidence="2">Insertion element IS150 protein InsJ-like helix-turn-helix domain-containing protein</fullName>
    </recommendedName>
</protein>
<dbReference type="EMBL" id="NJBO01000016">
    <property type="protein sequence ID" value="TKJ40884.1"/>
    <property type="molecule type" value="Genomic_DNA"/>
</dbReference>
<feature type="region of interest" description="Disordered" evidence="1">
    <location>
        <begin position="54"/>
        <end position="120"/>
    </location>
</feature>
<dbReference type="InterPro" id="IPR055247">
    <property type="entry name" value="InsJ-like_HTH"/>
</dbReference>
<feature type="domain" description="Insertion element IS150 protein InsJ-like helix-turn-helix" evidence="2">
    <location>
        <begin position="29"/>
        <end position="67"/>
    </location>
</feature>
<organism evidence="3 4">
    <name type="scientific">candidate division TA06 bacterium B3_TA06</name>
    <dbReference type="NCBI Taxonomy" id="2012487"/>
    <lineage>
        <taxon>Bacteria</taxon>
        <taxon>Bacteria division TA06</taxon>
    </lineage>
</organism>
<sequence>MQVSYQRLHKMNPIEARRMIIETYPRCASISATAREIGTSRQVVRKWIRRYEEEGEKGLRDRSRRPHISPRKTSYHPKRLRSNRLGTPIFSPKEKRRGQTLLPCPLGMGSKGAVLSPHTN</sequence>
<feature type="compositionally biased region" description="Basic residues" evidence="1">
    <location>
        <begin position="62"/>
        <end position="82"/>
    </location>
</feature>
<dbReference type="Proteomes" id="UP000317778">
    <property type="component" value="Unassembled WGS sequence"/>
</dbReference>
<evidence type="ECO:0000259" key="2">
    <source>
        <dbReference type="Pfam" id="PF13518"/>
    </source>
</evidence>
<evidence type="ECO:0000313" key="3">
    <source>
        <dbReference type="EMBL" id="TKJ40884.1"/>
    </source>
</evidence>
<proteinExistence type="predicted"/>
<gene>
    <name evidence="3" type="ORF">CEE36_09070</name>
</gene>
<comment type="caution">
    <text evidence="3">The sequence shown here is derived from an EMBL/GenBank/DDBJ whole genome shotgun (WGS) entry which is preliminary data.</text>
</comment>
<accession>A0A532V0Z3</accession>